<evidence type="ECO:0000256" key="1">
    <source>
        <dbReference type="ARBA" id="ARBA00023015"/>
    </source>
</evidence>
<dbReference type="PANTHER" id="PTHR47894">
    <property type="entry name" value="HTH-TYPE TRANSCRIPTIONAL REGULATOR GADX"/>
    <property type="match status" value="1"/>
</dbReference>
<dbReference type="Pfam" id="PF12833">
    <property type="entry name" value="HTH_18"/>
    <property type="match status" value="1"/>
</dbReference>
<accession>A0AAI9N3Z4</accession>
<evidence type="ECO:0000313" key="6">
    <source>
        <dbReference type="EMBL" id="EOA05003.1"/>
    </source>
</evidence>
<dbReference type="Pfam" id="PF02311">
    <property type="entry name" value="AraC_binding"/>
    <property type="match status" value="1"/>
</dbReference>
<organism evidence="6 7">
    <name type="scientific">Herbaspirillum frisingense GSF30</name>
    <dbReference type="NCBI Taxonomy" id="864073"/>
    <lineage>
        <taxon>Bacteria</taxon>
        <taxon>Pseudomonadati</taxon>
        <taxon>Pseudomonadota</taxon>
        <taxon>Betaproteobacteria</taxon>
        <taxon>Burkholderiales</taxon>
        <taxon>Oxalobacteraceae</taxon>
        <taxon>Herbaspirillum</taxon>
    </lineage>
</organism>
<dbReference type="InterPro" id="IPR003313">
    <property type="entry name" value="AraC-bd"/>
</dbReference>
<sequence length="273" mass="30344">MQNDLAILPFAHGPAPTLTRIRARQEQKLRQVFIGLASICHVRQGRKRVEWGSRQLQCGQDVLLLIAPGMQMNVANLPRAGEYAADMVSLPSSLLERFRLHYPGQGVRSSEATALVSVQQDADILRAWRYLLDCIRDDAAADLQCQAAEGLLLALSLRGVVGGLLRERGDAISQRIEQHLLMLAPEQRSLERVADAFHCSVSTLRRRLAREQTGFRELLDKVQLGQALEQLQASSLPIADIAASCGYDSASRFAIRFRQHYGLSPSELRQTLP</sequence>
<keyword evidence="4" id="KW-0804">Transcription</keyword>
<evidence type="ECO:0000256" key="3">
    <source>
        <dbReference type="ARBA" id="ARBA00023159"/>
    </source>
</evidence>
<evidence type="ECO:0000256" key="2">
    <source>
        <dbReference type="ARBA" id="ARBA00023125"/>
    </source>
</evidence>
<feature type="domain" description="HTH araC/xylS-type" evidence="5">
    <location>
        <begin position="170"/>
        <end position="271"/>
    </location>
</feature>
<dbReference type="GO" id="GO:0005829">
    <property type="term" value="C:cytosol"/>
    <property type="evidence" value="ECO:0007669"/>
    <property type="project" value="TreeGrafter"/>
</dbReference>
<dbReference type="PROSITE" id="PS00041">
    <property type="entry name" value="HTH_ARAC_FAMILY_1"/>
    <property type="match status" value="1"/>
</dbReference>
<reference evidence="6 7" key="1">
    <citation type="journal article" date="2013" name="Front. Microbiol.">
        <title>The genome of the endophytic bacterium H. frisingense GSF30(T) identifies diverse strategies in the Herbaspirillum genus to interact with plants.</title>
        <authorList>
            <person name="Straub D."/>
            <person name="Rothballer M."/>
            <person name="Hartmann A."/>
            <person name="Ludewig U."/>
        </authorList>
    </citation>
    <scope>NUCLEOTIDE SEQUENCE [LARGE SCALE GENOMIC DNA]</scope>
    <source>
        <strain evidence="6 7">GSF30</strain>
    </source>
</reference>
<dbReference type="InterPro" id="IPR020449">
    <property type="entry name" value="Tscrpt_reg_AraC-type_HTH"/>
</dbReference>
<dbReference type="PRINTS" id="PR00032">
    <property type="entry name" value="HTHARAC"/>
</dbReference>
<dbReference type="GO" id="GO:0000976">
    <property type="term" value="F:transcription cis-regulatory region binding"/>
    <property type="evidence" value="ECO:0007669"/>
    <property type="project" value="TreeGrafter"/>
</dbReference>
<evidence type="ECO:0000313" key="7">
    <source>
        <dbReference type="Proteomes" id="UP000006772"/>
    </source>
</evidence>
<keyword evidence="3" id="KW-0010">Activator</keyword>
<dbReference type="SUPFAM" id="SSF46689">
    <property type="entry name" value="Homeodomain-like"/>
    <property type="match status" value="1"/>
</dbReference>
<gene>
    <name evidence="6" type="ORF">HFRIS_008980</name>
</gene>
<dbReference type="EMBL" id="AEEC02000010">
    <property type="protein sequence ID" value="EOA05003.1"/>
    <property type="molecule type" value="Genomic_DNA"/>
</dbReference>
<keyword evidence="1" id="KW-0805">Transcription regulation</keyword>
<proteinExistence type="predicted"/>
<dbReference type="InterPro" id="IPR018062">
    <property type="entry name" value="HTH_AraC-typ_CS"/>
</dbReference>
<evidence type="ECO:0000256" key="4">
    <source>
        <dbReference type="ARBA" id="ARBA00023163"/>
    </source>
</evidence>
<keyword evidence="2" id="KW-0238">DNA-binding</keyword>
<evidence type="ECO:0000259" key="5">
    <source>
        <dbReference type="PROSITE" id="PS01124"/>
    </source>
</evidence>
<dbReference type="InterPro" id="IPR009057">
    <property type="entry name" value="Homeodomain-like_sf"/>
</dbReference>
<dbReference type="Gene3D" id="1.10.10.60">
    <property type="entry name" value="Homeodomain-like"/>
    <property type="match status" value="1"/>
</dbReference>
<dbReference type="PANTHER" id="PTHR47894:SF4">
    <property type="entry name" value="HTH-TYPE TRANSCRIPTIONAL REGULATOR GADX"/>
    <property type="match status" value="1"/>
</dbReference>
<dbReference type="SMART" id="SM00342">
    <property type="entry name" value="HTH_ARAC"/>
    <property type="match status" value="1"/>
</dbReference>
<protein>
    <submittedName>
        <fullName evidence="6">AraC family transcriptional regulator</fullName>
    </submittedName>
</protein>
<dbReference type="GO" id="GO:0003700">
    <property type="term" value="F:DNA-binding transcription factor activity"/>
    <property type="evidence" value="ECO:0007669"/>
    <property type="project" value="InterPro"/>
</dbReference>
<name>A0AAI9N3Z4_9BURK</name>
<comment type="caution">
    <text evidence="6">The sequence shown here is derived from an EMBL/GenBank/DDBJ whole genome shotgun (WGS) entry which is preliminary data.</text>
</comment>
<dbReference type="RefSeq" id="WP_006462980.1">
    <property type="nucleotide sequence ID" value="NZ_AEEC02000010.1"/>
</dbReference>
<dbReference type="Proteomes" id="UP000006772">
    <property type="component" value="Unassembled WGS sequence"/>
</dbReference>
<dbReference type="PROSITE" id="PS01124">
    <property type="entry name" value="HTH_ARAC_FAMILY_2"/>
    <property type="match status" value="1"/>
</dbReference>
<dbReference type="InterPro" id="IPR018060">
    <property type="entry name" value="HTH_AraC"/>
</dbReference>
<dbReference type="AlphaFoldDB" id="A0AAI9N3Z4"/>